<dbReference type="EMBL" id="JAHCMY010000002">
    <property type="protein sequence ID" value="MBS9523369.1"/>
    <property type="molecule type" value="Genomic_DNA"/>
</dbReference>
<comment type="cofactor">
    <cofactor evidence="5">
        <name>[2Fe-2S] cluster</name>
        <dbReference type="ChEBI" id="CHEBI:190135"/>
    </cofactor>
</comment>
<keyword evidence="4" id="KW-0411">Iron-sulfur</keyword>
<gene>
    <name evidence="8" type="ORF">KI659_04985</name>
</gene>
<organism evidence="8 9">
    <name type="scientific">Litoribacter ruber</name>
    <dbReference type="NCBI Taxonomy" id="702568"/>
    <lineage>
        <taxon>Bacteria</taxon>
        <taxon>Pseudomonadati</taxon>
        <taxon>Bacteroidota</taxon>
        <taxon>Cytophagia</taxon>
        <taxon>Cytophagales</taxon>
        <taxon>Cyclobacteriaceae</taxon>
        <taxon>Litoribacter</taxon>
    </lineage>
</organism>
<feature type="domain" description="Rieske" evidence="7">
    <location>
        <begin position="10"/>
        <end position="106"/>
    </location>
</feature>
<comment type="similarity">
    <text evidence="6">Belongs to the bacterial ring-hydroxylating dioxygenase ferredoxin component family.</text>
</comment>
<comment type="caution">
    <text evidence="8">The sequence shown here is derived from an EMBL/GenBank/DDBJ whole genome shotgun (WGS) entry which is preliminary data.</text>
</comment>
<dbReference type="InterPro" id="IPR017941">
    <property type="entry name" value="Rieske_2Fe-2S"/>
</dbReference>
<dbReference type="PANTHER" id="PTHR21496">
    <property type="entry name" value="FERREDOXIN-RELATED"/>
    <property type="match status" value="1"/>
</dbReference>
<dbReference type="RefSeq" id="WP_213944266.1">
    <property type="nucleotide sequence ID" value="NZ_JAHBGI010000011.1"/>
</dbReference>
<dbReference type="Gene3D" id="2.102.10.10">
    <property type="entry name" value="Rieske [2Fe-2S] iron-sulphur domain"/>
    <property type="match status" value="1"/>
</dbReference>
<dbReference type="Proteomes" id="UP001319104">
    <property type="component" value="Unassembled WGS sequence"/>
</dbReference>
<evidence type="ECO:0000313" key="8">
    <source>
        <dbReference type="EMBL" id="MBS9523369.1"/>
    </source>
</evidence>
<dbReference type="GO" id="GO:0051537">
    <property type="term" value="F:2 iron, 2 sulfur cluster binding"/>
    <property type="evidence" value="ECO:0007669"/>
    <property type="project" value="UniProtKB-KW"/>
</dbReference>
<dbReference type="GO" id="GO:0046872">
    <property type="term" value="F:metal ion binding"/>
    <property type="evidence" value="ECO:0007669"/>
    <property type="project" value="UniProtKB-KW"/>
</dbReference>
<proteinExistence type="inferred from homology"/>
<evidence type="ECO:0000256" key="1">
    <source>
        <dbReference type="ARBA" id="ARBA00022714"/>
    </source>
</evidence>
<evidence type="ECO:0000256" key="5">
    <source>
        <dbReference type="ARBA" id="ARBA00034078"/>
    </source>
</evidence>
<evidence type="ECO:0000256" key="3">
    <source>
        <dbReference type="ARBA" id="ARBA00023004"/>
    </source>
</evidence>
<dbReference type="AlphaFoldDB" id="A0AAP2G0S5"/>
<sequence length="108" mass="11868">MSKKFTLGTDRASALSMLPERAIRKVQLGSDLVCLARVGEKVFAFQHLCPHQSASLADGKINGFEEVICPLHHYRFDLHTGDLRSGGNCPDLKVFSAELTDEGINILI</sequence>
<dbReference type="PROSITE" id="PS51296">
    <property type="entry name" value="RIESKE"/>
    <property type="match status" value="1"/>
</dbReference>
<keyword evidence="9" id="KW-1185">Reference proteome</keyword>
<dbReference type="PANTHER" id="PTHR21496:SF0">
    <property type="entry name" value="RIESKE DOMAIN-CONTAINING PROTEIN"/>
    <property type="match status" value="1"/>
</dbReference>
<dbReference type="Pfam" id="PF00355">
    <property type="entry name" value="Rieske"/>
    <property type="match status" value="1"/>
</dbReference>
<reference evidence="8 9" key="1">
    <citation type="submission" date="2021-05" db="EMBL/GenBank/DDBJ databases">
        <authorList>
            <person name="Zhang Z.D."/>
            <person name="Osman G."/>
        </authorList>
    </citation>
    <scope>NUCLEOTIDE SEQUENCE [LARGE SCALE GENOMIC DNA]</scope>
    <source>
        <strain evidence="8 9">KCTC 32217</strain>
    </source>
</reference>
<name>A0AAP2G0S5_9BACT</name>
<keyword evidence="2" id="KW-0479">Metal-binding</keyword>
<accession>A0AAP2G0S5</accession>
<keyword evidence="1" id="KW-0001">2Fe-2S</keyword>
<keyword evidence="3" id="KW-0408">Iron</keyword>
<evidence type="ECO:0000313" key="9">
    <source>
        <dbReference type="Proteomes" id="UP001319104"/>
    </source>
</evidence>
<evidence type="ECO:0000256" key="4">
    <source>
        <dbReference type="ARBA" id="ARBA00023014"/>
    </source>
</evidence>
<dbReference type="InterPro" id="IPR036922">
    <property type="entry name" value="Rieske_2Fe-2S_sf"/>
</dbReference>
<evidence type="ECO:0000259" key="7">
    <source>
        <dbReference type="PROSITE" id="PS51296"/>
    </source>
</evidence>
<evidence type="ECO:0000256" key="2">
    <source>
        <dbReference type="ARBA" id="ARBA00022723"/>
    </source>
</evidence>
<dbReference type="SUPFAM" id="SSF50022">
    <property type="entry name" value="ISP domain"/>
    <property type="match status" value="1"/>
</dbReference>
<evidence type="ECO:0000256" key="6">
    <source>
        <dbReference type="ARBA" id="ARBA00038001"/>
    </source>
</evidence>
<protein>
    <submittedName>
        <fullName evidence="8">Rieske 2Fe-2S domain-containing protein</fullName>
    </submittedName>
</protein>